<dbReference type="Pfam" id="PF12913">
    <property type="entry name" value="SH3_6"/>
    <property type="match status" value="1"/>
</dbReference>
<proteinExistence type="inferred from homology"/>
<accession>Q1RKG6</accession>
<dbReference type="InterPro" id="IPR027017">
    <property type="entry name" value="P60_peptidase_YkfC"/>
</dbReference>
<sequence length="486" mass="55150">MQKYIILSILASCLLMSCNSINNKNLSQGKEVLTLFPLEKYDQNVSTWLNPDDPNYNTPLLNADTQQKYFELFYEHNCGKLSPWDQNFVNIVLHKTSPEDIVSIQEEIISKYSNRGKKAENDIGYAENYRPYSPAWADQITYNMNIAQFANLDYNPNNRGIAIDNLYARALPTNDVHFYSNKIAGQGYPFDNLQETAIWAGTPLYVVGTTMDKSWSLVITPSSFITWVESKGIARTSSKFIDSWRKAAKLKLGAITQTNTNIIDLNGRSLFTAYIGSVFPIVDSKDTSNKKLMIPVVENNQAIIKHVSVPNENVKAMPLDFTRHNMANLMSSLIGRPYGWGNMYFYNDCSAELKNLFTPFGIWLPRNSGAQAEFIKENFYAVDMSAATSLERLSYLMKNGKPFLTIIHIEGHVFLYIGNYPNVHNKESTLMAMTYQNIWGLRPKNENSRIVIGGSLFLPLLLGYPEAPKAQSLADKKRFEILYLTN</sequence>
<evidence type="ECO:0008006" key="10">
    <source>
        <dbReference type="Google" id="ProtNLM"/>
    </source>
</evidence>
<evidence type="ECO:0000256" key="1">
    <source>
        <dbReference type="ARBA" id="ARBA00007074"/>
    </source>
</evidence>
<evidence type="ECO:0000313" key="8">
    <source>
        <dbReference type="EMBL" id="ABE04148.1"/>
    </source>
</evidence>
<keyword evidence="2" id="KW-0645">Protease</keyword>
<feature type="signal peptide" evidence="5">
    <location>
        <begin position="1"/>
        <end position="22"/>
    </location>
</feature>
<dbReference type="AlphaFoldDB" id="Q1RKG6"/>
<gene>
    <name evidence="8" type="ordered locus">RBE_0067</name>
</gene>
<keyword evidence="5" id="KW-0732">Signal</keyword>
<dbReference type="Pfam" id="PF00877">
    <property type="entry name" value="NLPC_P60"/>
    <property type="match status" value="1"/>
</dbReference>
<reference evidence="8 9" key="1">
    <citation type="journal article" date="2006" name="PLoS Genet.">
        <title>Genome sequence of Rickettsia bellii illuminates the role of amoebae in gene exchanges between intracellular pathogens.</title>
        <authorList>
            <person name="Ogata H."/>
            <person name="La Scola B."/>
            <person name="Audic S."/>
            <person name="Renesto P."/>
            <person name="Blanc G."/>
            <person name="Robert C."/>
            <person name="Fournier P.-E."/>
            <person name="Claverie J.-M."/>
            <person name="Raoult D."/>
        </authorList>
    </citation>
    <scope>NUCLEOTIDE SEQUENCE [LARGE SCALE GENOMIC DNA]</scope>
    <source>
        <strain evidence="8 9">RML369-C</strain>
    </source>
</reference>
<evidence type="ECO:0000256" key="4">
    <source>
        <dbReference type="ARBA" id="ARBA00022807"/>
    </source>
</evidence>
<dbReference type="InterPro" id="IPR000064">
    <property type="entry name" value="NLP_P60_dom"/>
</dbReference>
<dbReference type="PIRSF" id="PIRSF019015">
    <property type="entry name" value="P60_peptidase_YkfC"/>
    <property type="match status" value="1"/>
</dbReference>
<evidence type="ECO:0000256" key="2">
    <source>
        <dbReference type="ARBA" id="ARBA00022670"/>
    </source>
</evidence>
<dbReference type="OrthoDB" id="9808890at2"/>
<dbReference type="GO" id="GO:0008234">
    <property type="term" value="F:cysteine-type peptidase activity"/>
    <property type="evidence" value="ECO:0007669"/>
    <property type="project" value="UniProtKB-KW"/>
</dbReference>
<dbReference type="Proteomes" id="UP000001951">
    <property type="component" value="Chromosome"/>
</dbReference>
<feature type="chain" id="PRO_5004196974" description="SH3 domain of the SH3b1 type family protein" evidence="5">
    <location>
        <begin position="23"/>
        <end position="486"/>
    </location>
</feature>
<dbReference type="Gene3D" id="3.90.1720.10">
    <property type="entry name" value="endopeptidase domain like (from Nostoc punctiforme)"/>
    <property type="match status" value="1"/>
</dbReference>
<evidence type="ECO:0000256" key="5">
    <source>
        <dbReference type="SAM" id="SignalP"/>
    </source>
</evidence>
<dbReference type="InterPro" id="IPR038765">
    <property type="entry name" value="Papain-like_cys_pep_sf"/>
</dbReference>
<evidence type="ECO:0000259" key="6">
    <source>
        <dbReference type="Pfam" id="PF00877"/>
    </source>
</evidence>
<dbReference type="eggNOG" id="COG0791">
    <property type="taxonomic scope" value="Bacteria"/>
</dbReference>
<evidence type="ECO:0000313" key="9">
    <source>
        <dbReference type="Proteomes" id="UP000001951"/>
    </source>
</evidence>
<organism evidence="8 9">
    <name type="scientific">Rickettsia bellii (strain RML369-C)</name>
    <dbReference type="NCBI Taxonomy" id="336407"/>
    <lineage>
        <taxon>Bacteria</taxon>
        <taxon>Pseudomonadati</taxon>
        <taxon>Pseudomonadota</taxon>
        <taxon>Alphaproteobacteria</taxon>
        <taxon>Rickettsiales</taxon>
        <taxon>Rickettsiaceae</taxon>
        <taxon>Rickettsieae</taxon>
        <taxon>Rickettsia</taxon>
        <taxon>belli group</taxon>
    </lineage>
</organism>
<dbReference type="KEGG" id="rbe:RBE_0067"/>
<dbReference type="SUPFAM" id="SSF54001">
    <property type="entry name" value="Cysteine proteinases"/>
    <property type="match status" value="1"/>
</dbReference>
<protein>
    <recommendedName>
        <fullName evidence="10">SH3 domain of the SH3b1 type family protein</fullName>
    </recommendedName>
</protein>
<evidence type="ECO:0000259" key="7">
    <source>
        <dbReference type="Pfam" id="PF12913"/>
    </source>
</evidence>
<evidence type="ECO:0000256" key="3">
    <source>
        <dbReference type="ARBA" id="ARBA00022801"/>
    </source>
</evidence>
<dbReference type="InterPro" id="IPR039439">
    <property type="entry name" value="SH3b1_dom"/>
</dbReference>
<feature type="domain" description="NlpC/P60" evidence="6">
    <location>
        <begin position="335"/>
        <end position="431"/>
    </location>
</feature>
<name>Q1RKG6_RICBR</name>
<dbReference type="GO" id="GO:0006508">
    <property type="term" value="P:proteolysis"/>
    <property type="evidence" value="ECO:0007669"/>
    <property type="project" value="UniProtKB-KW"/>
</dbReference>
<dbReference type="HOGENOM" id="CLU_028171_0_0_5"/>
<dbReference type="RefSeq" id="WP_011476763.1">
    <property type="nucleotide sequence ID" value="NC_007940.1"/>
</dbReference>
<dbReference type="PROSITE" id="PS51257">
    <property type="entry name" value="PROKAR_LIPOPROTEIN"/>
    <property type="match status" value="1"/>
</dbReference>
<keyword evidence="4" id="KW-0788">Thiol protease</keyword>
<comment type="similarity">
    <text evidence="1">Belongs to the peptidase C40 family.</text>
</comment>
<dbReference type="EMBL" id="CP000087">
    <property type="protein sequence ID" value="ABE04148.1"/>
    <property type="molecule type" value="Genomic_DNA"/>
</dbReference>
<keyword evidence="3" id="KW-0378">Hydrolase</keyword>
<feature type="domain" description="SH3b1" evidence="7">
    <location>
        <begin position="177"/>
        <end position="228"/>
    </location>
</feature>